<dbReference type="SUPFAM" id="SSF46785">
    <property type="entry name" value="Winged helix' DNA-binding domain"/>
    <property type="match status" value="1"/>
</dbReference>
<dbReference type="PROSITE" id="PS50949">
    <property type="entry name" value="HTH_GNTR"/>
    <property type="match status" value="1"/>
</dbReference>
<dbReference type="CDD" id="cd07377">
    <property type="entry name" value="WHTH_GntR"/>
    <property type="match status" value="1"/>
</dbReference>
<dbReference type="Gene3D" id="1.20.120.530">
    <property type="entry name" value="GntR ligand-binding domain-like"/>
    <property type="match status" value="1"/>
</dbReference>
<dbReference type="RefSeq" id="WP_089959992.1">
    <property type="nucleotide sequence ID" value="NZ_FNAV01000008.1"/>
</dbReference>
<dbReference type="InterPro" id="IPR036388">
    <property type="entry name" value="WH-like_DNA-bd_sf"/>
</dbReference>
<dbReference type="PANTHER" id="PTHR43537:SF24">
    <property type="entry name" value="GLUCONATE OPERON TRANSCRIPTIONAL REPRESSOR"/>
    <property type="match status" value="1"/>
</dbReference>
<evidence type="ECO:0000256" key="3">
    <source>
        <dbReference type="ARBA" id="ARBA00023163"/>
    </source>
</evidence>
<dbReference type="PRINTS" id="PR00035">
    <property type="entry name" value="HTHGNTR"/>
</dbReference>
<sequence>MEDYLPDLPAHLTEGTNVARVYLHVRDGIISGALRSGDKLGEAALAAELGVSRTPVREALRNLAADGYIEVRPHAGAMVRRWNPDEVNSSFEVRADIEGTAAYRCAERITAHDLLELEQLCDGMEASDDAALRSGLNRTLHMRILRISGVAHAEKIVTQLTDLAILTMTYRQFSDEDTARSDGDHRLLMRAFRLRDGPLAQAAMRVHILSAAATLEERRRGLR</sequence>
<dbReference type="SUPFAM" id="SSF48008">
    <property type="entry name" value="GntR ligand-binding domain-like"/>
    <property type="match status" value="1"/>
</dbReference>
<evidence type="ECO:0000256" key="2">
    <source>
        <dbReference type="ARBA" id="ARBA00023125"/>
    </source>
</evidence>
<dbReference type="InterPro" id="IPR011711">
    <property type="entry name" value="GntR_C"/>
</dbReference>
<keyword evidence="1" id="KW-0805">Transcription regulation</keyword>
<dbReference type="Pfam" id="PF07729">
    <property type="entry name" value="FCD"/>
    <property type="match status" value="1"/>
</dbReference>
<accession>A0A1G7G573</accession>
<evidence type="ECO:0000313" key="5">
    <source>
        <dbReference type="EMBL" id="SDE83306.1"/>
    </source>
</evidence>
<dbReference type="PANTHER" id="PTHR43537">
    <property type="entry name" value="TRANSCRIPTIONAL REGULATOR, GNTR FAMILY"/>
    <property type="match status" value="1"/>
</dbReference>
<protein>
    <submittedName>
        <fullName evidence="5">Transcriptional regulator, GntR family</fullName>
    </submittedName>
</protein>
<dbReference type="AlphaFoldDB" id="A0A1G7G573"/>
<dbReference type="InterPro" id="IPR008920">
    <property type="entry name" value="TF_FadR/GntR_C"/>
</dbReference>
<keyword evidence="6" id="KW-1185">Reference proteome</keyword>
<dbReference type="EMBL" id="FNAV01000008">
    <property type="protein sequence ID" value="SDE83306.1"/>
    <property type="molecule type" value="Genomic_DNA"/>
</dbReference>
<dbReference type="InterPro" id="IPR000524">
    <property type="entry name" value="Tscrpt_reg_HTH_GntR"/>
</dbReference>
<evidence type="ECO:0000256" key="1">
    <source>
        <dbReference type="ARBA" id="ARBA00023015"/>
    </source>
</evidence>
<dbReference type="GO" id="GO:0003677">
    <property type="term" value="F:DNA binding"/>
    <property type="evidence" value="ECO:0007669"/>
    <property type="project" value="UniProtKB-KW"/>
</dbReference>
<dbReference type="GO" id="GO:0003700">
    <property type="term" value="F:DNA-binding transcription factor activity"/>
    <property type="evidence" value="ECO:0007669"/>
    <property type="project" value="InterPro"/>
</dbReference>
<name>A0A1G7G573_9RHOB</name>
<dbReference type="OrthoDB" id="7620579at2"/>
<dbReference type="SMART" id="SM00345">
    <property type="entry name" value="HTH_GNTR"/>
    <property type="match status" value="1"/>
</dbReference>
<dbReference type="Gene3D" id="1.10.10.10">
    <property type="entry name" value="Winged helix-like DNA-binding domain superfamily/Winged helix DNA-binding domain"/>
    <property type="match status" value="1"/>
</dbReference>
<dbReference type="Pfam" id="PF00392">
    <property type="entry name" value="GntR"/>
    <property type="match status" value="1"/>
</dbReference>
<keyword evidence="3" id="KW-0804">Transcription</keyword>
<dbReference type="SMART" id="SM00895">
    <property type="entry name" value="FCD"/>
    <property type="match status" value="1"/>
</dbReference>
<proteinExistence type="predicted"/>
<feature type="domain" description="HTH gntR-type" evidence="4">
    <location>
        <begin position="15"/>
        <end position="82"/>
    </location>
</feature>
<evidence type="ECO:0000313" key="6">
    <source>
        <dbReference type="Proteomes" id="UP000198994"/>
    </source>
</evidence>
<dbReference type="Proteomes" id="UP000198994">
    <property type="component" value="Unassembled WGS sequence"/>
</dbReference>
<keyword evidence="2" id="KW-0238">DNA-binding</keyword>
<evidence type="ECO:0000259" key="4">
    <source>
        <dbReference type="PROSITE" id="PS50949"/>
    </source>
</evidence>
<reference evidence="6" key="1">
    <citation type="submission" date="2016-10" db="EMBL/GenBank/DDBJ databases">
        <authorList>
            <person name="Varghese N."/>
            <person name="Submissions S."/>
        </authorList>
    </citation>
    <scope>NUCLEOTIDE SEQUENCE [LARGE SCALE GENOMIC DNA]</scope>
    <source>
        <strain evidence="6">DSM 10146</strain>
    </source>
</reference>
<dbReference type="InterPro" id="IPR036390">
    <property type="entry name" value="WH_DNA-bd_sf"/>
</dbReference>
<organism evidence="5 6">
    <name type="scientific">Salipiger thiooxidans</name>
    <dbReference type="NCBI Taxonomy" id="282683"/>
    <lineage>
        <taxon>Bacteria</taxon>
        <taxon>Pseudomonadati</taxon>
        <taxon>Pseudomonadota</taxon>
        <taxon>Alphaproteobacteria</taxon>
        <taxon>Rhodobacterales</taxon>
        <taxon>Roseobacteraceae</taxon>
        <taxon>Salipiger</taxon>
    </lineage>
</organism>
<dbReference type="STRING" id="282683.SAMN04488105_108134"/>
<gene>
    <name evidence="5" type="ORF">SAMN04488105_108134</name>
</gene>